<keyword evidence="3" id="KW-1185">Reference proteome</keyword>
<feature type="signal peptide" evidence="1">
    <location>
        <begin position="1"/>
        <end position="21"/>
    </location>
</feature>
<sequence length="68" mass="7482">MLLSSLLYPILLGLTRTGSWATPLEFAQSPMDFDGKMRFCACLVSVLDGVAPEEVLGLMISSNWKRGF</sequence>
<dbReference type="AlphaFoldDB" id="A0A1R3H2J2"/>
<proteinExistence type="predicted"/>
<evidence type="ECO:0000313" key="2">
    <source>
        <dbReference type="EMBL" id="OMO64588.1"/>
    </source>
</evidence>
<comment type="caution">
    <text evidence="2">The sequence shown here is derived from an EMBL/GenBank/DDBJ whole genome shotgun (WGS) entry which is preliminary data.</text>
</comment>
<dbReference type="Proteomes" id="UP000187203">
    <property type="component" value="Unassembled WGS sequence"/>
</dbReference>
<protein>
    <recommendedName>
        <fullName evidence="4">Secreted protein</fullName>
    </recommendedName>
</protein>
<gene>
    <name evidence="2" type="ORF">COLO4_31995</name>
</gene>
<evidence type="ECO:0000313" key="3">
    <source>
        <dbReference type="Proteomes" id="UP000187203"/>
    </source>
</evidence>
<organism evidence="2 3">
    <name type="scientific">Corchorus olitorius</name>
    <dbReference type="NCBI Taxonomy" id="93759"/>
    <lineage>
        <taxon>Eukaryota</taxon>
        <taxon>Viridiplantae</taxon>
        <taxon>Streptophyta</taxon>
        <taxon>Embryophyta</taxon>
        <taxon>Tracheophyta</taxon>
        <taxon>Spermatophyta</taxon>
        <taxon>Magnoliopsida</taxon>
        <taxon>eudicotyledons</taxon>
        <taxon>Gunneridae</taxon>
        <taxon>Pentapetalae</taxon>
        <taxon>rosids</taxon>
        <taxon>malvids</taxon>
        <taxon>Malvales</taxon>
        <taxon>Malvaceae</taxon>
        <taxon>Grewioideae</taxon>
        <taxon>Apeibeae</taxon>
        <taxon>Corchorus</taxon>
    </lineage>
</organism>
<keyword evidence="1" id="KW-0732">Signal</keyword>
<accession>A0A1R3H2J2</accession>
<name>A0A1R3H2J2_9ROSI</name>
<dbReference type="EMBL" id="AWUE01020920">
    <property type="protein sequence ID" value="OMO64588.1"/>
    <property type="molecule type" value="Genomic_DNA"/>
</dbReference>
<evidence type="ECO:0008006" key="4">
    <source>
        <dbReference type="Google" id="ProtNLM"/>
    </source>
</evidence>
<evidence type="ECO:0000256" key="1">
    <source>
        <dbReference type="SAM" id="SignalP"/>
    </source>
</evidence>
<feature type="chain" id="PRO_5012593708" description="Secreted protein" evidence="1">
    <location>
        <begin position="22"/>
        <end position="68"/>
    </location>
</feature>
<reference evidence="3" key="1">
    <citation type="submission" date="2013-09" db="EMBL/GenBank/DDBJ databases">
        <title>Corchorus olitorius genome sequencing.</title>
        <authorList>
            <person name="Alam M."/>
            <person name="Haque M.S."/>
            <person name="Islam M.S."/>
            <person name="Emdad E.M."/>
            <person name="Islam M.M."/>
            <person name="Ahmed B."/>
            <person name="Halim A."/>
            <person name="Hossen Q.M.M."/>
            <person name="Hossain M.Z."/>
            <person name="Ahmed R."/>
            <person name="Khan M.M."/>
            <person name="Islam R."/>
            <person name="Rashid M.M."/>
            <person name="Khan S.A."/>
            <person name="Rahman M.S."/>
            <person name="Alam M."/>
            <person name="Yahiya A.S."/>
            <person name="Khan M.S."/>
            <person name="Azam M.S."/>
            <person name="Haque T."/>
            <person name="Lashkar M.Z.H."/>
            <person name="Akhand A.I."/>
            <person name="Morshed G."/>
            <person name="Roy S."/>
            <person name="Uddin K.S."/>
            <person name="Rabeya T."/>
            <person name="Hossain A.S."/>
            <person name="Chowdhury A."/>
            <person name="Snigdha A.R."/>
            <person name="Mortoza M.S."/>
            <person name="Matin S.A."/>
            <person name="Hoque S.M.E."/>
            <person name="Islam M.K."/>
            <person name="Roy D.K."/>
            <person name="Haider R."/>
            <person name="Moosa M.M."/>
            <person name="Elias S.M."/>
            <person name="Hasan A.M."/>
            <person name="Jahan S."/>
            <person name="Shafiuddin M."/>
            <person name="Mahmood N."/>
            <person name="Shommy N.S."/>
        </authorList>
    </citation>
    <scope>NUCLEOTIDE SEQUENCE [LARGE SCALE GENOMIC DNA]</scope>
    <source>
        <strain evidence="3">cv. O-4</strain>
    </source>
</reference>